<dbReference type="Proteomes" id="UP001235712">
    <property type="component" value="Unassembled WGS sequence"/>
</dbReference>
<evidence type="ECO:0000259" key="2">
    <source>
        <dbReference type="Pfam" id="PF02771"/>
    </source>
</evidence>
<protein>
    <submittedName>
        <fullName evidence="4">Alkylation response protein AidB-like acyl-CoA dehydrogenase</fullName>
    </submittedName>
</protein>
<name>A0ABT9P0L9_9ACTN</name>
<dbReference type="RefSeq" id="WP_307240810.1">
    <property type="nucleotide sequence ID" value="NZ_JAUSQZ010000001.1"/>
</dbReference>
<dbReference type="Gene3D" id="1.10.540.10">
    <property type="entry name" value="Acyl-CoA dehydrogenase/oxidase, N-terminal domain"/>
    <property type="match status" value="1"/>
</dbReference>
<keyword evidence="5" id="KW-1185">Reference proteome</keyword>
<dbReference type="Pfam" id="PF02771">
    <property type="entry name" value="Acyl-CoA_dh_N"/>
    <property type="match status" value="1"/>
</dbReference>
<evidence type="ECO:0000259" key="3">
    <source>
        <dbReference type="Pfam" id="PF08028"/>
    </source>
</evidence>
<dbReference type="SUPFAM" id="SSF56645">
    <property type="entry name" value="Acyl-CoA dehydrogenase NM domain-like"/>
    <property type="match status" value="1"/>
</dbReference>
<dbReference type="Gene3D" id="2.40.110.10">
    <property type="entry name" value="Butyryl-CoA Dehydrogenase, subunit A, domain 2"/>
    <property type="match status" value="1"/>
</dbReference>
<dbReference type="InterPro" id="IPR009100">
    <property type="entry name" value="AcylCoA_DH/oxidase_NM_dom_sf"/>
</dbReference>
<evidence type="ECO:0000256" key="1">
    <source>
        <dbReference type="ARBA" id="ARBA00023002"/>
    </source>
</evidence>
<dbReference type="SUPFAM" id="SSF47203">
    <property type="entry name" value="Acyl-CoA dehydrogenase C-terminal domain-like"/>
    <property type="match status" value="1"/>
</dbReference>
<proteinExistence type="predicted"/>
<dbReference type="InterPro" id="IPR037069">
    <property type="entry name" value="AcylCoA_DH/ox_N_sf"/>
</dbReference>
<dbReference type="InterPro" id="IPR036250">
    <property type="entry name" value="AcylCo_DH-like_C"/>
</dbReference>
<dbReference type="Pfam" id="PF08028">
    <property type="entry name" value="Acyl-CoA_dh_2"/>
    <property type="match status" value="1"/>
</dbReference>
<dbReference type="PIRSF" id="PIRSF016578">
    <property type="entry name" value="HsaA"/>
    <property type="match status" value="1"/>
</dbReference>
<dbReference type="InterPro" id="IPR013786">
    <property type="entry name" value="AcylCoA_DH/ox_N"/>
</dbReference>
<evidence type="ECO:0000313" key="4">
    <source>
        <dbReference type="EMBL" id="MDP9826221.1"/>
    </source>
</evidence>
<accession>A0ABT9P0L9</accession>
<evidence type="ECO:0000313" key="5">
    <source>
        <dbReference type="Proteomes" id="UP001235712"/>
    </source>
</evidence>
<comment type="caution">
    <text evidence="4">The sequence shown here is derived from an EMBL/GenBank/DDBJ whole genome shotgun (WGS) entry which is preliminary data.</text>
</comment>
<dbReference type="PANTHER" id="PTHR43884:SF25">
    <property type="entry name" value="ACYL-COA DEHYDROGENASE YDBM-RELATED"/>
    <property type="match status" value="1"/>
</dbReference>
<organism evidence="4 5">
    <name type="scientific">Kineosporia succinea</name>
    <dbReference type="NCBI Taxonomy" id="84632"/>
    <lineage>
        <taxon>Bacteria</taxon>
        <taxon>Bacillati</taxon>
        <taxon>Actinomycetota</taxon>
        <taxon>Actinomycetes</taxon>
        <taxon>Kineosporiales</taxon>
        <taxon>Kineosporiaceae</taxon>
        <taxon>Kineosporia</taxon>
    </lineage>
</organism>
<feature type="domain" description="Acyl-CoA dehydrogenase/oxidase N-terminal" evidence="2">
    <location>
        <begin position="29"/>
        <end position="98"/>
    </location>
</feature>
<gene>
    <name evidence="4" type="ORF">J2S57_001970</name>
</gene>
<feature type="domain" description="Acyl-CoA dehydrogenase C-terminal" evidence="3">
    <location>
        <begin position="247"/>
        <end position="369"/>
    </location>
</feature>
<dbReference type="InterPro" id="IPR013107">
    <property type="entry name" value="Acyl-CoA_DH_C"/>
</dbReference>
<sequence length="400" mass="43497">MSQIQSGPVEPTSPFAEILERARALAPIVRERATEIEANRRLPGDVVEMLRSTGVFRMGFSRGWGGPELNSLQQTEVIEALSYGDAAVGWCAMIGSDSGLYAQFLDESVAKAMFTSIDMVTAGLLFPTGRAELEPDGYRLSGRWQFGSGITHADWVVSGAFLFQDGEPLLDENGAHDSKLFFVPRSDVEVVDTWHTTGLAGSGSCDYVISDVFVPEGRVVTFDTVRNGEGPLAQPEVHMRNMPGIPLGVARAALDFARESIVAKGRMVGDYRTQVTIAECEADFAATRHAVYAALRLQHQVLSGGGTLDDLDPVDRAALPLSRRHAFRTARSIVTRLYDLMQTSSIYQPSPMDRWLRDTSTMCQHVVAQDRILQSAGAYLLGGKPSFALSLGLVGDPRKG</sequence>
<keyword evidence="1" id="KW-0560">Oxidoreductase</keyword>
<dbReference type="InterPro" id="IPR046373">
    <property type="entry name" value="Acyl-CoA_Oxase/DH_mid-dom_sf"/>
</dbReference>
<dbReference type="EMBL" id="JAUSQZ010000001">
    <property type="protein sequence ID" value="MDP9826221.1"/>
    <property type="molecule type" value="Genomic_DNA"/>
</dbReference>
<reference evidence="4 5" key="1">
    <citation type="submission" date="2023-07" db="EMBL/GenBank/DDBJ databases">
        <title>Sequencing the genomes of 1000 actinobacteria strains.</title>
        <authorList>
            <person name="Klenk H.-P."/>
        </authorList>
    </citation>
    <scope>NUCLEOTIDE SEQUENCE [LARGE SCALE GENOMIC DNA]</scope>
    <source>
        <strain evidence="4 5">DSM 44388</strain>
    </source>
</reference>
<dbReference type="Gene3D" id="1.20.140.10">
    <property type="entry name" value="Butyryl-CoA Dehydrogenase, subunit A, domain 3"/>
    <property type="match status" value="1"/>
</dbReference>
<dbReference type="PANTHER" id="PTHR43884">
    <property type="entry name" value="ACYL-COA DEHYDROGENASE"/>
    <property type="match status" value="1"/>
</dbReference>